<dbReference type="InterPro" id="IPR053350">
    <property type="entry name" value="CV_Inducer"/>
</dbReference>
<dbReference type="AlphaFoldDB" id="A0A835K2K7"/>
<dbReference type="EMBL" id="JADGMS010000006">
    <property type="protein sequence ID" value="KAF9681189.1"/>
    <property type="molecule type" value="Genomic_DNA"/>
</dbReference>
<protein>
    <submittedName>
        <fullName evidence="1">Uncharacterized protein</fullName>
    </submittedName>
</protein>
<organism evidence="1 2">
    <name type="scientific">Salix dunnii</name>
    <dbReference type="NCBI Taxonomy" id="1413687"/>
    <lineage>
        <taxon>Eukaryota</taxon>
        <taxon>Viridiplantae</taxon>
        <taxon>Streptophyta</taxon>
        <taxon>Embryophyta</taxon>
        <taxon>Tracheophyta</taxon>
        <taxon>Spermatophyta</taxon>
        <taxon>Magnoliopsida</taxon>
        <taxon>eudicotyledons</taxon>
        <taxon>Gunneridae</taxon>
        <taxon>Pentapetalae</taxon>
        <taxon>rosids</taxon>
        <taxon>fabids</taxon>
        <taxon>Malpighiales</taxon>
        <taxon>Salicaceae</taxon>
        <taxon>Saliceae</taxon>
        <taxon>Salix</taxon>
    </lineage>
</organism>
<gene>
    <name evidence="1" type="ORF">SADUNF_Sadunf06G0199600</name>
</gene>
<evidence type="ECO:0000313" key="2">
    <source>
        <dbReference type="Proteomes" id="UP000657918"/>
    </source>
</evidence>
<dbReference type="OrthoDB" id="1892100at2759"/>
<comment type="caution">
    <text evidence="1">The sequence shown here is derived from an EMBL/GenBank/DDBJ whole genome shotgun (WGS) entry which is preliminary data.</text>
</comment>
<keyword evidence="2" id="KW-1185">Reference proteome</keyword>
<evidence type="ECO:0000313" key="1">
    <source>
        <dbReference type="EMBL" id="KAF9681189.1"/>
    </source>
</evidence>
<reference evidence="1 2" key="1">
    <citation type="submission" date="2020-10" db="EMBL/GenBank/DDBJ databases">
        <title>Plant Genome Project.</title>
        <authorList>
            <person name="Zhang R.-G."/>
        </authorList>
    </citation>
    <scope>NUCLEOTIDE SEQUENCE [LARGE SCALE GENOMIC DNA]</scope>
    <source>
        <strain evidence="1">FAFU-HL-1</strain>
        <tissue evidence="1">Leaf</tissue>
    </source>
</reference>
<dbReference type="Proteomes" id="UP000657918">
    <property type="component" value="Unassembled WGS sequence"/>
</dbReference>
<accession>A0A835K2K7</accession>
<name>A0A835K2K7_9ROSI</name>
<sequence length="194" mass="21403">MNGGWLQGSNPRVQTQAAILSAPDSIDSSCLYIEPSTRHQQLNLQPRRENMAVRTTCCLNLSSPCSGSTLPSSSAKSSQVAWFRDEKWRNRFVLGTACMIIGLEVGCDSASGENLAVAREMQVAVESKENLKGPRWSDKRMCPPWTQNSLETIVPENLPRPSAHRRWEVVGFSNNNAPAVKVIVIKRSNGCFSL</sequence>
<proteinExistence type="predicted"/>
<dbReference type="PANTHER" id="PTHR37210">
    <property type="entry name" value="EXPRESSED PROTEIN"/>
    <property type="match status" value="1"/>
</dbReference>
<dbReference type="PANTHER" id="PTHR37210:SF2">
    <property type="entry name" value="PROTEIN CHLOROPLAST VESICULATION"/>
    <property type="match status" value="1"/>
</dbReference>